<proteinExistence type="predicted"/>
<dbReference type="GO" id="GO:0016832">
    <property type="term" value="F:aldehyde-lyase activity"/>
    <property type="evidence" value="ECO:0007669"/>
    <property type="project" value="InterPro"/>
</dbReference>
<dbReference type="EMBL" id="JACOOR010000009">
    <property type="protein sequence ID" value="MBC5660903.1"/>
    <property type="molecule type" value="Genomic_DNA"/>
</dbReference>
<feature type="binding site" evidence="2">
    <location>
        <begin position="213"/>
        <end position="215"/>
    </location>
    <ligand>
        <name>dihydroxyacetone phosphate</name>
        <dbReference type="ChEBI" id="CHEBI:57642"/>
    </ligand>
</feature>
<dbReference type="SUPFAM" id="SSF51569">
    <property type="entry name" value="Aldolase"/>
    <property type="match status" value="1"/>
</dbReference>
<feature type="binding site" evidence="3">
    <location>
        <position position="82"/>
    </location>
    <ligand>
        <name>Zn(2+)</name>
        <dbReference type="ChEBI" id="CHEBI:29105"/>
        <label>1</label>
        <note>catalytic</note>
    </ligand>
</feature>
<comment type="cofactor">
    <cofactor evidence="3">
        <name>Zn(2+)</name>
        <dbReference type="ChEBI" id="CHEBI:29105"/>
    </cofactor>
    <text evidence="3">Binds 2 Zn(2+) ions per subunit. One is catalytic and the other provides a structural contribution.</text>
</comment>
<feature type="binding site" evidence="2">
    <location>
        <begin position="234"/>
        <end position="237"/>
    </location>
    <ligand>
        <name>dihydroxyacetone phosphate</name>
        <dbReference type="ChEBI" id="CHEBI:57642"/>
    </ligand>
</feature>
<feature type="binding site" evidence="3">
    <location>
        <position position="103"/>
    </location>
    <ligand>
        <name>Zn(2+)</name>
        <dbReference type="ChEBI" id="CHEBI:29105"/>
        <label>2</label>
    </ligand>
</feature>
<dbReference type="PANTHER" id="PTHR30304:SF0">
    <property type="entry name" value="D-TAGATOSE-1,6-BISPHOSPHATE ALDOLASE SUBUNIT GATY-RELATED"/>
    <property type="match status" value="1"/>
</dbReference>
<dbReference type="RefSeq" id="WP_186997541.1">
    <property type="nucleotide sequence ID" value="NZ_JACOOR010000009.1"/>
</dbReference>
<dbReference type="GO" id="GO:0005975">
    <property type="term" value="P:carbohydrate metabolic process"/>
    <property type="evidence" value="ECO:0007669"/>
    <property type="project" value="InterPro"/>
</dbReference>
<dbReference type="InterPro" id="IPR013785">
    <property type="entry name" value="Aldolase_TIM"/>
</dbReference>
<name>A0A923LE31_9FIRM</name>
<gene>
    <name evidence="4" type="ORF">H8S44_14165</name>
</gene>
<keyword evidence="3" id="KW-0479">Metal-binding</keyword>
<evidence type="ECO:0000313" key="4">
    <source>
        <dbReference type="EMBL" id="MBC5660903.1"/>
    </source>
</evidence>
<feature type="binding site" evidence="3">
    <location>
        <position position="212"/>
    </location>
    <ligand>
        <name>Zn(2+)</name>
        <dbReference type="ChEBI" id="CHEBI:29105"/>
        <label>1</label>
        <note>catalytic</note>
    </ligand>
</feature>
<keyword evidence="3" id="KW-0862">Zinc</keyword>
<reference evidence="4" key="1">
    <citation type="submission" date="2020-08" db="EMBL/GenBank/DDBJ databases">
        <title>Genome public.</title>
        <authorList>
            <person name="Liu C."/>
            <person name="Sun Q."/>
        </authorList>
    </citation>
    <scope>NUCLEOTIDE SEQUENCE</scope>
    <source>
        <strain evidence="4">NSJ-68</strain>
    </source>
</reference>
<evidence type="ECO:0000313" key="5">
    <source>
        <dbReference type="Proteomes" id="UP000649345"/>
    </source>
</evidence>
<dbReference type="Pfam" id="PF01116">
    <property type="entry name" value="F_bP_aldolase"/>
    <property type="match status" value="1"/>
</dbReference>
<dbReference type="PIRSF" id="PIRSF001359">
    <property type="entry name" value="F_bP_aldolase_II"/>
    <property type="match status" value="1"/>
</dbReference>
<accession>A0A923LE31</accession>
<dbReference type="GO" id="GO:0008270">
    <property type="term" value="F:zinc ion binding"/>
    <property type="evidence" value="ECO:0007669"/>
    <property type="project" value="InterPro"/>
</dbReference>
<dbReference type="InterPro" id="IPR050246">
    <property type="entry name" value="Class_II_FBP_aldolase"/>
</dbReference>
<evidence type="ECO:0000256" key="1">
    <source>
        <dbReference type="PIRSR" id="PIRSR001359-1"/>
    </source>
</evidence>
<feature type="active site" description="Proton donor" evidence="1">
    <location>
        <position position="81"/>
    </location>
</feature>
<dbReference type="Proteomes" id="UP000649345">
    <property type="component" value="Unassembled WGS sequence"/>
</dbReference>
<protein>
    <submittedName>
        <fullName evidence="4">Class II fructose-bisphosphate aldolase</fullName>
    </submittedName>
</protein>
<sequence>MLVPMKPLLDEAQKKKYAVGAFNAGTVETMEAIIEAAEEVNTPVIFNHAQCIEEFAPIREVAPKLISIAKASKVPVAVNLDHGLDFEYIMTAIHLGFTSVMSDFSLLPYEENVKNVKRVVDICKACGISTEGLLGVMPSNVVGQEQKVPEGMKVSDFYTKPEEAKDFVERTGLDALAISFGTVHGLYVEDVVLDIDLLKKIRENVDCNLVMHGGSGVAPEQIKKAIDNGVSKINYYTYMSNAGVSAMREVMEKSTVPPYVHELAYYSKNAMRENAKKAMLLFNNGYKREK</sequence>
<dbReference type="AlphaFoldDB" id="A0A923LE31"/>
<comment type="caution">
    <text evidence="4">The sequence shown here is derived from an EMBL/GenBank/DDBJ whole genome shotgun (WGS) entry which is preliminary data.</text>
</comment>
<keyword evidence="5" id="KW-1185">Reference proteome</keyword>
<feature type="binding site" evidence="2">
    <location>
        <position position="185"/>
    </location>
    <ligand>
        <name>dihydroxyacetone phosphate</name>
        <dbReference type="ChEBI" id="CHEBI:57642"/>
    </ligand>
</feature>
<dbReference type="InterPro" id="IPR000771">
    <property type="entry name" value="FBA_II"/>
</dbReference>
<dbReference type="Gene3D" id="3.20.20.70">
    <property type="entry name" value="Aldolase class I"/>
    <property type="match status" value="1"/>
</dbReference>
<dbReference type="CDD" id="cd00947">
    <property type="entry name" value="TBP_aldolase_IIB"/>
    <property type="match status" value="1"/>
</dbReference>
<evidence type="ECO:0000256" key="2">
    <source>
        <dbReference type="PIRSR" id="PIRSR001359-2"/>
    </source>
</evidence>
<dbReference type="NCBIfam" id="TIGR00167">
    <property type="entry name" value="cbbA"/>
    <property type="match status" value="1"/>
</dbReference>
<feature type="binding site" evidence="3">
    <location>
        <position position="184"/>
    </location>
    <ligand>
        <name>Zn(2+)</name>
        <dbReference type="ChEBI" id="CHEBI:29105"/>
        <label>1</label>
        <note>catalytic</note>
    </ligand>
</feature>
<dbReference type="PANTHER" id="PTHR30304">
    <property type="entry name" value="D-TAGATOSE-1,6-BISPHOSPHATE ALDOLASE"/>
    <property type="match status" value="1"/>
</dbReference>
<evidence type="ECO:0000256" key="3">
    <source>
        <dbReference type="PIRSR" id="PIRSR001359-3"/>
    </source>
</evidence>
<organism evidence="4 5">
    <name type="scientific">Anaerosacchariphilus hominis</name>
    <dbReference type="NCBI Taxonomy" id="2763017"/>
    <lineage>
        <taxon>Bacteria</taxon>
        <taxon>Bacillati</taxon>
        <taxon>Bacillota</taxon>
        <taxon>Clostridia</taxon>
        <taxon>Lachnospirales</taxon>
        <taxon>Lachnospiraceae</taxon>
        <taxon>Anaerosacchariphilus</taxon>
    </lineage>
</organism>